<protein>
    <submittedName>
        <fullName evidence="1">Uncharacterized protein</fullName>
    </submittedName>
</protein>
<organism evidence="1">
    <name type="scientific">Alectorobius mimon</name>
    <dbReference type="NCBI Taxonomy" id="360319"/>
    <lineage>
        <taxon>Eukaryota</taxon>
        <taxon>Metazoa</taxon>
        <taxon>Ecdysozoa</taxon>
        <taxon>Arthropoda</taxon>
        <taxon>Chelicerata</taxon>
        <taxon>Arachnida</taxon>
        <taxon>Acari</taxon>
        <taxon>Parasitiformes</taxon>
        <taxon>Ixodida</taxon>
        <taxon>Ixodoidea</taxon>
        <taxon>Argasidae</taxon>
        <taxon>Ornithodorinae</taxon>
        <taxon>Alectorobius</taxon>
    </lineage>
</organism>
<reference evidence="1" key="1">
    <citation type="submission" date="2016-03" db="EMBL/GenBank/DDBJ databases">
        <title>Gut transcriptome analysis on engorged females of Ornithodoros mimon (Acari: Argasidae) and phylogenetic inferences of soft ticks.</title>
        <authorList>
            <person name="Landulfo G.A."/>
            <person name="Giovanni D."/>
            <person name="Carvalho E."/>
            <person name="Junqueira-de-Azevedo I."/>
            <person name="Patane J."/>
            <person name="Mendoca R."/>
            <person name="Barros-Battesti D."/>
        </authorList>
    </citation>
    <scope>NUCLEOTIDE SEQUENCE</scope>
    <source>
        <strain evidence="1">Females</strain>
        <tissue evidence="1">Gut</tissue>
    </source>
</reference>
<feature type="non-terminal residue" evidence="1">
    <location>
        <position position="1"/>
    </location>
</feature>
<dbReference type="EMBL" id="GEIB01001304">
    <property type="protein sequence ID" value="JAR86882.1"/>
    <property type="molecule type" value="Transcribed_RNA"/>
</dbReference>
<accession>A0A147B8Z1</accession>
<dbReference type="AlphaFoldDB" id="A0A147B8Z1"/>
<proteinExistence type="predicted"/>
<evidence type="ECO:0000313" key="1">
    <source>
        <dbReference type="EMBL" id="JAR86882.1"/>
    </source>
</evidence>
<sequence>FFFFSRSSDRCLMHRTNGSVRFTSRAHGFHTSRRASAFYHPAKTASARVFMLLLTSGPAVVPDIHMVVQHHLLRVHRHPQVQREQHGGTIYLDLSLIFLLFRLSLRIRFLRHLALIPADQREVCDLHHFAS</sequence>
<name>A0A147B8Z1_9ACAR</name>
<feature type="non-terminal residue" evidence="1">
    <location>
        <position position="131"/>
    </location>
</feature>